<feature type="non-terminal residue" evidence="1">
    <location>
        <position position="1"/>
    </location>
</feature>
<gene>
    <name evidence="1" type="ORF">Taro_056403</name>
</gene>
<sequence length="42" mass="4755">VGPRVRIPVCRPRVRIPICRPRVRVPVHDRDCLPVHAGHPGD</sequence>
<dbReference type="AlphaFoldDB" id="A0A843XTU4"/>
<protein>
    <submittedName>
        <fullName evidence="1">Uncharacterized protein</fullName>
    </submittedName>
</protein>
<proteinExistence type="predicted"/>
<evidence type="ECO:0000313" key="2">
    <source>
        <dbReference type="Proteomes" id="UP000652761"/>
    </source>
</evidence>
<reference evidence="1" key="1">
    <citation type="submission" date="2017-07" db="EMBL/GenBank/DDBJ databases">
        <title>Taro Niue Genome Assembly and Annotation.</title>
        <authorList>
            <person name="Atibalentja N."/>
            <person name="Keating K."/>
            <person name="Fields C.J."/>
        </authorList>
    </citation>
    <scope>NUCLEOTIDE SEQUENCE</scope>
    <source>
        <strain evidence="1">Niue_2</strain>
        <tissue evidence="1">Leaf</tissue>
    </source>
</reference>
<organism evidence="1 2">
    <name type="scientific">Colocasia esculenta</name>
    <name type="common">Wild taro</name>
    <name type="synonym">Arum esculentum</name>
    <dbReference type="NCBI Taxonomy" id="4460"/>
    <lineage>
        <taxon>Eukaryota</taxon>
        <taxon>Viridiplantae</taxon>
        <taxon>Streptophyta</taxon>
        <taxon>Embryophyta</taxon>
        <taxon>Tracheophyta</taxon>
        <taxon>Spermatophyta</taxon>
        <taxon>Magnoliopsida</taxon>
        <taxon>Liliopsida</taxon>
        <taxon>Araceae</taxon>
        <taxon>Aroideae</taxon>
        <taxon>Colocasieae</taxon>
        <taxon>Colocasia</taxon>
    </lineage>
</organism>
<dbReference type="Proteomes" id="UP000652761">
    <property type="component" value="Unassembled WGS sequence"/>
</dbReference>
<feature type="non-terminal residue" evidence="1">
    <location>
        <position position="42"/>
    </location>
</feature>
<evidence type="ECO:0000313" key="1">
    <source>
        <dbReference type="EMBL" id="MQM23339.1"/>
    </source>
</evidence>
<accession>A0A843XTU4</accession>
<name>A0A843XTU4_COLES</name>
<dbReference type="EMBL" id="NMUH01015912">
    <property type="protein sequence ID" value="MQM23339.1"/>
    <property type="molecule type" value="Genomic_DNA"/>
</dbReference>
<keyword evidence="2" id="KW-1185">Reference proteome</keyword>
<comment type="caution">
    <text evidence="1">The sequence shown here is derived from an EMBL/GenBank/DDBJ whole genome shotgun (WGS) entry which is preliminary data.</text>
</comment>